<dbReference type="EMBL" id="JALJAT010000002">
    <property type="protein sequence ID" value="KAK4473895.1"/>
    <property type="molecule type" value="Genomic_DNA"/>
</dbReference>
<feature type="region of interest" description="Disordered" evidence="6">
    <location>
        <begin position="1"/>
        <end position="138"/>
    </location>
</feature>
<feature type="domain" description="ARID" evidence="7">
    <location>
        <begin position="608"/>
        <end position="700"/>
    </location>
</feature>
<comment type="subcellular location">
    <subcellularLocation>
        <location evidence="1">Nucleus</location>
    </subcellularLocation>
</comment>
<feature type="region of interest" description="Disordered" evidence="6">
    <location>
        <begin position="850"/>
        <end position="872"/>
    </location>
</feature>
<dbReference type="Proteomes" id="UP001292079">
    <property type="component" value="Unassembled WGS sequence"/>
</dbReference>
<dbReference type="SMART" id="SM00501">
    <property type="entry name" value="BRIGHT"/>
    <property type="match status" value="1"/>
</dbReference>
<dbReference type="SUPFAM" id="SSF46774">
    <property type="entry name" value="ARID-like"/>
    <property type="match status" value="1"/>
</dbReference>
<dbReference type="GO" id="GO:0003677">
    <property type="term" value="F:DNA binding"/>
    <property type="evidence" value="ECO:0007669"/>
    <property type="project" value="UniProtKB-KW"/>
</dbReference>
<evidence type="ECO:0000313" key="9">
    <source>
        <dbReference type="Proteomes" id="UP001292079"/>
    </source>
</evidence>
<feature type="region of interest" description="Disordered" evidence="6">
    <location>
        <begin position="286"/>
        <end position="352"/>
    </location>
</feature>
<name>A0AAE1ZHD0_SCHME</name>
<keyword evidence="3" id="KW-0238">DNA-binding</keyword>
<dbReference type="FunFam" id="1.10.150.60:FF:000007">
    <property type="entry name" value="AT-rich interactive domain-containing protein 3C"/>
    <property type="match status" value="1"/>
</dbReference>
<feature type="compositionally biased region" description="Low complexity" evidence="6">
    <location>
        <begin position="91"/>
        <end position="119"/>
    </location>
</feature>
<evidence type="ECO:0000256" key="1">
    <source>
        <dbReference type="ARBA" id="ARBA00004123"/>
    </source>
</evidence>
<reference evidence="8" key="2">
    <citation type="journal article" date="2023" name="Infect Dis Poverty">
        <title>Chromosome-scale genome of the human blood fluke Schistosoma mekongi and its implications for public health.</title>
        <authorList>
            <person name="Zhou M."/>
            <person name="Xu L."/>
            <person name="Xu D."/>
            <person name="Chen W."/>
            <person name="Khan J."/>
            <person name="Hu Y."/>
            <person name="Huang H."/>
            <person name="Wei H."/>
            <person name="Zhang Y."/>
            <person name="Chusongsang P."/>
            <person name="Tanasarnprasert K."/>
            <person name="Hu X."/>
            <person name="Limpanont Y."/>
            <person name="Lv Z."/>
        </authorList>
    </citation>
    <scope>NUCLEOTIDE SEQUENCE</scope>
    <source>
        <strain evidence="8">LV_2022a</strain>
    </source>
</reference>
<feature type="compositionally biased region" description="Pro residues" evidence="6">
    <location>
        <begin position="417"/>
        <end position="432"/>
    </location>
</feature>
<dbReference type="PANTHER" id="PTHR15348">
    <property type="entry name" value="AT-RICH INTERACTIVE DOMAIN-CONTAINING PROTEIN ARID DOMAIN- CONTAINING PROTEIN DEAD RINGER PROTEIN B-CELL REGULATOR OF IGH TRANSCRIPTION BRIGHT"/>
    <property type="match status" value="1"/>
</dbReference>
<feature type="compositionally biased region" description="Low complexity" evidence="6">
    <location>
        <begin position="506"/>
        <end position="528"/>
    </location>
</feature>
<feature type="compositionally biased region" description="Basic and acidic residues" evidence="6">
    <location>
        <begin position="286"/>
        <end position="298"/>
    </location>
</feature>
<protein>
    <recommendedName>
        <fullName evidence="7">ARID domain-containing protein</fullName>
    </recommendedName>
</protein>
<evidence type="ECO:0000256" key="4">
    <source>
        <dbReference type="ARBA" id="ARBA00023163"/>
    </source>
</evidence>
<feature type="compositionally biased region" description="Low complexity" evidence="6">
    <location>
        <begin position="750"/>
        <end position="772"/>
    </location>
</feature>
<reference evidence="8" key="1">
    <citation type="submission" date="2022-04" db="EMBL/GenBank/DDBJ databases">
        <authorList>
            <person name="Xu L."/>
            <person name="Lv Z."/>
        </authorList>
    </citation>
    <scope>NUCLEOTIDE SEQUENCE</scope>
    <source>
        <strain evidence="8">LV_2022a</strain>
    </source>
</reference>
<organism evidence="8 9">
    <name type="scientific">Schistosoma mekongi</name>
    <name type="common">Parasitic worm</name>
    <dbReference type="NCBI Taxonomy" id="38744"/>
    <lineage>
        <taxon>Eukaryota</taxon>
        <taxon>Metazoa</taxon>
        <taxon>Spiralia</taxon>
        <taxon>Lophotrochozoa</taxon>
        <taxon>Platyhelminthes</taxon>
        <taxon>Trematoda</taxon>
        <taxon>Digenea</taxon>
        <taxon>Strigeidida</taxon>
        <taxon>Schistosomatoidea</taxon>
        <taxon>Schistosomatidae</taxon>
        <taxon>Schistosoma</taxon>
    </lineage>
</organism>
<feature type="compositionally biased region" description="Low complexity" evidence="6">
    <location>
        <begin position="1302"/>
        <end position="1312"/>
    </location>
</feature>
<keyword evidence="4" id="KW-0804">Transcription</keyword>
<feature type="region of interest" description="Disordered" evidence="6">
    <location>
        <begin position="1186"/>
        <end position="1208"/>
    </location>
</feature>
<dbReference type="GO" id="GO:0005634">
    <property type="term" value="C:nucleus"/>
    <property type="evidence" value="ECO:0007669"/>
    <property type="project" value="UniProtKB-SubCell"/>
</dbReference>
<keyword evidence="9" id="KW-1185">Reference proteome</keyword>
<feature type="compositionally biased region" description="Polar residues" evidence="6">
    <location>
        <begin position="443"/>
        <end position="463"/>
    </location>
</feature>
<keyword evidence="5" id="KW-0539">Nucleus</keyword>
<comment type="caution">
    <text evidence="8">The sequence shown here is derived from an EMBL/GenBank/DDBJ whole genome shotgun (WGS) entry which is preliminary data.</text>
</comment>
<accession>A0AAE1ZHD0</accession>
<feature type="region of interest" description="Disordered" evidence="6">
    <location>
        <begin position="506"/>
        <end position="549"/>
    </location>
</feature>
<evidence type="ECO:0000313" key="8">
    <source>
        <dbReference type="EMBL" id="KAK4473895.1"/>
    </source>
</evidence>
<gene>
    <name evidence="8" type="ORF">MN116_002630</name>
</gene>
<feature type="compositionally biased region" description="Polar residues" evidence="6">
    <location>
        <begin position="53"/>
        <end position="73"/>
    </location>
</feature>
<evidence type="ECO:0000256" key="5">
    <source>
        <dbReference type="ARBA" id="ARBA00023242"/>
    </source>
</evidence>
<dbReference type="InterPro" id="IPR045147">
    <property type="entry name" value="ARI3A/B/C"/>
</dbReference>
<proteinExistence type="predicted"/>
<feature type="compositionally biased region" description="Low complexity" evidence="6">
    <location>
        <begin position="40"/>
        <end position="52"/>
    </location>
</feature>
<feature type="compositionally biased region" description="Low complexity" evidence="6">
    <location>
        <begin position="222"/>
        <end position="246"/>
    </location>
</feature>
<feature type="compositionally biased region" description="Polar residues" evidence="6">
    <location>
        <begin position="733"/>
        <end position="749"/>
    </location>
</feature>
<dbReference type="PANTHER" id="PTHR15348:SF0">
    <property type="entry name" value="PROTEIN DEAD RINGER"/>
    <property type="match status" value="1"/>
</dbReference>
<dbReference type="InterPro" id="IPR001606">
    <property type="entry name" value="ARID_dom"/>
</dbReference>
<feature type="region of interest" description="Disordered" evidence="6">
    <location>
        <begin position="417"/>
        <end position="463"/>
    </location>
</feature>
<keyword evidence="2" id="KW-0805">Transcription regulation</keyword>
<feature type="compositionally biased region" description="Polar residues" evidence="6">
    <location>
        <begin position="1186"/>
        <end position="1200"/>
    </location>
</feature>
<dbReference type="CDD" id="cd16881">
    <property type="entry name" value="ARID_Dri-like"/>
    <property type="match status" value="1"/>
</dbReference>
<evidence type="ECO:0000256" key="6">
    <source>
        <dbReference type="SAM" id="MobiDB-lite"/>
    </source>
</evidence>
<feature type="region of interest" description="Disordered" evidence="6">
    <location>
        <begin position="178"/>
        <end position="264"/>
    </location>
</feature>
<feature type="compositionally biased region" description="Polar residues" evidence="6">
    <location>
        <begin position="29"/>
        <end position="39"/>
    </location>
</feature>
<feature type="compositionally biased region" description="Low complexity" evidence="6">
    <location>
        <begin position="190"/>
        <end position="214"/>
    </location>
</feature>
<feature type="compositionally biased region" description="Low complexity" evidence="6">
    <location>
        <begin position="7"/>
        <end position="21"/>
    </location>
</feature>
<feature type="compositionally biased region" description="Basic and acidic residues" evidence="6">
    <location>
        <begin position="306"/>
        <end position="317"/>
    </location>
</feature>
<evidence type="ECO:0000256" key="2">
    <source>
        <dbReference type="ARBA" id="ARBA00023015"/>
    </source>
</evidence>
<sequence>MCDLLSQPQQHQQQRQQRTGQKLSDRQLNKSQSHLSVADSNNNNSVEMSSNSCTNSNRFNSSTVNNTNHPSKSNPKHNKQKSDINPLVANENSIDSVDSRSSSSNGGGKSENSNSRGNSVSKDKSLLPMNGDLQQQQTRCSTKTIETLTDINSHCLNVEQRTKKSTSKSLNGIELIHNNHSDSIKHDPYSVDSSKSPLSSPSPSSVTSSPVSSHSHSHRNNENPSWNNSNVNNRDSNANNSCNVNSQADMTDKPNMLTTDNSVHGKSSICCRQHRHQHKKSYCKAENEVNRENDEHQQPDVQDGGMAEKDGEDHDDKDVCDDEQSVHSHMGQNNDDADDNIDDDNDNSYLNDQEMNHYSTSLSTLTSDSLNSCISPMLAAAAMAALTTGCFPTSCNQLNHLNYSLLSKSCGIPQLSPPPPSVQTLLPPPPPSSSSAYSQRLQMTKQQQSAFLNSPPNRSSKVNSAHYRHQYVTSNNNINISSLSSTGCNSFTTALHSSHLSNHNHNCSDNYNPTNSNNQSSSSLTTTTTPPPPHLSSRSNSPHPSTRLLSSNHLTFMSQEDDDVDEQDDELDSEEVEDIEEIENSTQGNNHQWTFEEQFKQLYVISDDPKRKEFLDELFVYMQRRGTPVNRIPIMAKQVLDLYELFQLVVARGGLVEVINKKLWREITKGLNLPSSITSAAFTLRTQYMKYLYPYECETLGLSSPNELQAAIDGNRREARRSSYTFDYPMMNAPNTSRSTSPASTTNLQATTITTGTSTSTTTSNTLPNSPSPLNINASLSNSVYPNSLAFPINGSHADVNQLLSNLPTDSAPFCPNTLGFNTQFGQFNPFLTIPTGSLPTNVLPIQPPSIISSSTSSSTSSSVASSNQTGNNQSSLFPSHFFPPIVSGSSFPIIGPNFQGFNATMNNSDDPFMVSSSSAQSGTLLSGVPNSFSDPNAMAAAAAAAATLFGAGFPTLPGAFSTTTPPSVPPGLQPSVSITTTLTTTPNNPYLVNSPSLINSNGCLRFPTLNNLRNQTIHSTSNVTSIDMNEGNGSRGLRSKTKLTLSDTDDCQFTSSLPLNLTANETSIQKIDEKGTSYLDNDSRSSTGIQLDHEKLNKLQYDDENEPFILYSNERFMQKDGKDDLLNNFNENDCTTNRHKGDSNAVDGDIHNSHASDDDDDEDDDIMHTDSFGIRNEHMELRCKSNPSGEMNKSELTGTNNNNINNRSQQSNFNFENDEANIKTAAQVACQQLWVAAAAAAAAGLHCGTIKTSETNNYGLLTENLNSSLKPNQLSQQLDNCSNNITNNHNSSNKQIHHLSYSKSSYSSNKKTNSRTFSHNDTPNAKIPKLSLNTSMNTTSITSSCNEINVKQSNTTLNLSKKSSELRRQNEINSMSTNLNVNHNNNSLLEGNNNNNNNNTLTTAQLSMTTQNFRIQTQPGARMGLPQNAMVVTMEIGNILYQGVLFGQLKR</sequence>
<dbReference type="PROSITE" id="PS51011">
    <property type="entry name" value="ARID"/>
    <property type="match status" value="1"/>
</dbReference>
<feature type="compositionally biased region" description="Polar residues" evidence="6">
    <location>
        <begin position="540"/>
        <end position="549"/>
    </location>
</feature>
<feature type="region of interest" description="Disordered" evidence="6">
    <location>
        <begin position="727"/>
        <end position="772"/>
    </location>
</feature>
<evidence type="ECO:0000256" key="3">
    <source>
        <dbReference type="ARBA" id="ARBA00023125"/>
    </source>
</evidence>
<dbReference type="Pfam" id="PF01388">
    <property type="entry name" value="ARID"/>
    <property type="match status" value="1"/>
</dbReference>
<dbReference type="Gene3D" id="1.10.150.60">
    <property type="entry name" value="ARID DNA-binding domain"/>
    <property type="match status" value="1"/>
</dbReference>
<evidence type="ECO:0000259" key="7">
    <source>
        <dbReference type="PROSITE" id="PS51011"/>
    </source>
</evidence>
<feature type="compositionally biased region" description="Basic and acidic residues" evidence="6">
    <location>
        <begin position="178"/>
        <end position="189"/>
    </location>
</feature>
<feature type="region of interest" description="Disordered" evidence="6">
    <location>
        <begin position="1133"/>
        <end position="1168"/>
    </location>
</feature>
<feature type="region of interest" description="Disordered" evidence="6">
    <location>
        <begin position="1302"/>
        <end position="1334"/>
    </location>
</feature>
<dbReference type="GO" id="GO:0006357">
    <property type="term" value="P:regulation of transcription by RNA polymerase II"/>
    <property type="evidence" value="ECO:0007669"/>
    <property type="project" value="InterPro"/>
</dbReference>
<feature type="compositionally biased region" description="Low complexity" evidence="6">
    <location>
        <begin position="433"/>
        <end position="442"/>
    </location>
</feature>
<feature type="compositionally biased region" description="Low complexity" evidence="6">
    <location>
        <begin position="850"/>
        <end position="867"/>
    </location>
</feature>
<dbReference type="SMART" id="SM01014">
    <property type="entry name" value="ARID"/>
    <property type="match status" value="1"/>
</dbReference>
<feature type="compositionally biased region" description="Acidic residues" evidence="6">
    <location>
        <begin position="335"/>
        <end position="346"/>
    </location>
</feature>
<dbReference type="InterPro" id="IPR036431">
    <property type="entry name" value="ARID_dom_sf"/>
</dbReference>